<feature type="region of interest" description="Disordered" evidence="1">
    <location>
        <begin position="1"/>
        <end position="62"/>
    </location>
</feature>
<gene>
    <name evidence="3" type="ORF">GCM10023215_12630</name>
</gene>
<dbReference type="SUPFAM" id="SSF56112">
    <property type="entry name" value="Protein kinase-like (PK-like)"/>
    <property type="match status" value="1"/>
</dbReference>
<evidence type="ECO:0000313" key="4">
    <source>
        <dbReference type="Proteomes" id="UP001500325"/>
    </source>
</evidence>
<feature type="domain" description="Protein kinase" evidence="2">
    <location>
        <begin position="63"/>
        <end position="278"/>
    </location>
</feature>
<accession>A0ABP8W574</accession>
<reference evidence="4" key="1">
    <citation type="journal article" date="2019" name="Int. J. Syst. Evol. Microbiol.">
        <title>The Global Catalogue of Microorganisms (GCM) 10K type strain sequencing project: providing services to taxonomists for standard genome sequencing and annotation.</title>
        <authorList>
            <consortium name="The Broad Institute Genomics Platform"/>
            <consortium name="The Broad Institute Genome Sequencing Center for Infectious Disease"/>
            <person name="Wu L."/>
            <person name="Ma J."/>
        </authorList>
    </citation>
    <scope>NUCLEOTIDE SEQUENCE [LARGE SCALE GENOMIC DNA]</scope>
    <source>
        <strain evidence="4">JCM 18055</strain>
    </source>
</reference>
<dbReference type="InterPro" id="IPR011009">
    <property type="entry name" value="Kinase-like_dom_sf"/>
</dbReference>
<evidence type="ECO:0000256" key="1">
    <source>
        <dbReference type="SAM" id="MobiDB-lite"/>
    </source>
</evidence>
<feature type="compositionally biased region" description="Basic and acidic residues" evidence="1">
    <location>
        <begin position="457"/>
        <end position="484"/>
    </location>
</feature>
<protein>
    <recommendedName>
        <fullName evidence="2">Protein kinase domain-containing protein</fullName>
    </recommendedName>
</protein>
<dbReference type="InterPro" id="IPR000719">
    <property type="entry name" value="Prot_kinase_dom"/>
</dbReference>
<dbReference type="Proteomes" id="UP001500325">
    <property type="component" value="Unassembled WGS sequence"/>
</dbReference>
<proteinExistence type="predicted"/>
<comment type="caution">
    <text evidence="3">The sequence shown here is derived from an EMBL/GenBank/DDBJ whole genome shotgun (WGS) entry which is preliminary data.</text>
</comment>
<dbReference type="Gene3D" id="3.30.200.20">
    <property type="entry name" value="Phosphorylase Kinase, domain 1"/>
    <property type="match status" value="1"/>
</dbReference>
<organism evidence="3 4">
    <name type="scientific">Pseudonocardia yuanmonensis</name>
    <dbReference type="NCBI Taxonomy" id="1095914"/>
    <lineage>
        <taxon>Bacteria</taxon>
        <taxon>Bacillati</taxon>
        <taxon>Actinomycetota</taxon>
        <taxon>Actinomycetes</taxon>
        <taxon>Pseudonocardiales</taxon>
        <taxon>Pseudonocardiaceae</taxon>
        <taxon>Pseudonocardia</taxon>
    </lineage>
</organism>
<dbReference type="SMART" id="SM00220">
    <property type="entry name" value="S_TKc"/>
    <property type="match status" value="1"/>
</dbReference>
<feature type="compositionally biased region" description="Low complexity" evidence="1">
    <location>
        <begin position="378"/>
        <end position="392"/>
    </location>
</feature>
<evidence type="ECO:0000313" key="3">
    <source>
        <dbReference type="EMBL" id="GAA4680670.1"/>
    </source>
</evidence>
<evidence type="ECO:0000259" key="2">
    <source>
        <dbReference type="SMART" id="SM00220"/>
    </source>
</evidence>
<feature type="compositionally biased region" description="Basic and acidic residues" evidence="1">
    <location>
        <begin position="396"/>
        <end position="420"/>
    </location>
</feature>
<feature type="compositionally biased region" description="Acidic residues" evidence="1">
    <location>
        <begin position="427"/>
        <end position="441"/>
    </location>
</feature>
<feature type="region of interest" description="Disordered" evidence="1">
    <location>
        <begin position="378"/>
        <end position="484"/>
    </location>
</feature>
<name>A0ABP8W574_9PSEU</name>
<dbReference type="EMBL" id="BAABIC010000003">
    <property type="protein sequence ID" value="GAA4680670.1"/>
    <property type="molecule type" value="Genomic_DNA"/>
</dbReference>
<sequence length="484" mass="49674">MGTDGGAIRPAPAGTAPGDHERHGHRARARRTGPTGGARVATSGDVVTPAEGPERPAGLPDRYRLDARLGSGEGRRLYRGWDEILCRPVVVELLEPEGPAAGPAVAGLHHPGLAALYDMGPCGDLHYLVTQFVDGPSLADRAARRALSVPAVLAAGTRLAETLAYLHAHGVAHGAVGPSAVRFDRAGEVHLLGRVHRPPEADHGTPAFDGRAAGDVAQLGRLLRGCLPGRGAAWWGRTPPGPALPAGAAALVARATAGDPADRPSAGDLAAGLAREFGTVEGPGAAEQAGPPRAARPTARRRVALVAALGAAVAVLVGRPAIEAAVVAETPASPAAATADPGSSGVIRDVTVLPAPPVMLPVLAEAAAGAQAQATRVVRAAARQAPPASAVPSPGGRHEETREDREETPPDDRDADRDVWDSWDTAWDLEPDGGWADDSDDNGDHGDHGDDLDDPADDRADRKADRAADRADRAEDRADAGRRS</sequence>
<keyword evidence="4" id="KW-1185">Reference proteome</keyword>
<dbReference type="Gene3D" id="1.10.510.10">
    <property type="entry name" value="Transferase(Phosphotransferase) domain 1"/>
    <property type="match status" value="1"/>
</dbReference>